<sequence length="290" mass="32898">MNPYRKPFFGDPLFPFELVYHDKKSRARELPDHLHDRYELVYVHRGSGTFFIDKTFYEKKPGDLFVIPGNTIHRSTPDESDPYVTSALFFSPAFAKTESLDDSYSPLRSFETARKLKSYKLEMPEELRDAFETLLGKINLELRNKELGYREAVRLSLGDLLLRLNRHAASVLTEETSVDYGVGPGWMKEALRAIDESPERDAGLAEMSRRSAVTPPHFSRVFKQLTGMNLTDYVNAKRIILAKELLTGTDDSVGVIAERCGFGSLPHFHRVFKSLTGLSPAAYKKSLGAR</sequence>
<dbReference type="Pfam" id="PF02311">
    <property type="entry name" value="AraC_binding"/>
    <property type="match status" value="1"/>
</dbReference>
<keyword evidence="2" id="KW-0238">DNA-binding</keyword>
<dbReference type="InterPro" id="IPR014710">
    <property type="entry name" value="RmlC-like_jellyroll"/>
</dbReference>
<evidence type="ECO:0000259" key="4">
    <source>
        <dbReference type="PROSITE" id="PS01124"/>
    </source>
</evidence>
<dbReference type="PROSITE" id="PS00041">
    <property type="entry name" value="HTH_ARAC_FAMILY_1"/>
    <property type="match status" value="1"/>
</dbReference>
<evidence type="ECO:0000313" key="6">
    <source>
        <dbReference type="Proteomes" id="UP000310636"/>
    </source>
</evidence>
<dbReference type="RefSeq" id="WP_136373369.1">
    <property type="nucleotide sequence ID" value="NZ_SSOB01000055.1"/>
</dbReference>
<dbReference type="GO" id="GO:0043565">
    <property type="term" value="F:sequence-specific DNA binding"/>
    <property type="evidence" value="ECO:0007669"/>
    <property type="project" value="InterPro"/>
</dbReference>
<evidence type="ECO:0000256" key="1">
    <source>
        <dbReference type="ARBA" id="ARBA00023015"/>
    </source>
</evidence>
<dbReference type="SUPFAM" id="SSF51215">
    <property type="entry name" value="Regulatory protein AraC"/>
    <property type="match status" value="1"/>
</dbReference>
<dbReference type="AlphaFoldDB" id="A0A4S4BGT8"/>
<dbReference type="InterPro" id="IPR037923">
    <property type="entry name" value="HTH-like"/>
</dbReference>
<reference evidence="5 6" key="1">
    <citation type="submission" date="2019-04" db="EMBL/GenBank/DDBJ databases">
        <title>Cohnella sp. nov. isolated from preserved vegetables.</title>
        <authorList>
            <person name="Lin S.-Y."/>
            <person name="Hung M.-H."/>
            <person name="Young C.-C."/>
        </authorList>
    </citation>
    <scope>NUCLEOTIDE SEQUENCE [LARGE SCALE GENOMIC DNA]</scope>
    <source>
        <strain evidence="5 6">CC-MHH1044</strain>
    </source>
</reference>
<dbReference type="SMART" id="SM00342">
    <property type="entry name" value="HTH_ARAC"/>
    <property type="match status" value="1"/>
</dbReference>
<keyword evidence="1" id="KW-0805">Transcription regulation</keyword>
<dbReference type="PANTHER" id="PTHR43280">
    <property type="entry name" value="ARAC-FAMILY TRANSCRIPTIONAL REGULATOR"/>
    <property type="match status" value="1"/>
</dbReference>
<dbReference type="Proteomes" id="UP000310636">
    <property type="component" value="Unassembled WGS sequence"/>
</dbReference>
<dbReference type="OrthoDB" id="8737373at2"/>
<evidence type="ECO:0000256" key="3">
    <source>
        <dbReference type="ARBA" id="ARBA00023163"/>
    </source>
</evidence>
<dbReference type="InterPro" id="IPR018060">
    <property type="entry name" value="HTH_AraC"/>
</dbReference>
<comment type="caution">
    <text evidence="5">The sequence shown here is derived from an EMBL/GenBank/DDBJ whole genome shotgun (WGS) entry which is preliminary data.</text>
</comment>
<evidence type="ECO:0000313" key="5">
    <source>
        <dbReference type="EMBL" id="THF73468.1"/>
    </source>
</evidence>
<gene>
    <name evidence="5" type="ORF">E6C55_29210</name>
</gene>
<organism evidence="5 6">
    <name type="scientific">Cohnella fermenti</name>
    <dbReference type="NCBI Taxonomy" id="2565925"/>
    <lineage>
        <taxon>Bacteria</taxon>
        <taxon>Bacillati</taxon>
        <taxon>Bacillota</taxon>
        <taxon>Bacilli</taxon>
        <taxon>Bacillales</taxon>
        <taxon>Paenibacillaceae</taxon>
        <taxon>Cohnella</taxon>
    </lineage>
</organism>
<keyword evidence="6" id="KW-1185">Reference proteome</keyword>
<dbReference type="Pfam" id="PF12833">
    <property type="entry name" value="HTH_18"/>
    <property type="match status" value="1"/>
</dbReference>
<dbReference type="Gene3D" id="2.60.120.10">
    <property type="entry name" value="Jelly Rolls"/>
    <property type="match status" value="1"/>
</dbReference>
<dbReference type="InterPro" id="IPR003313">
    <property type="entry name" value="AraC-bd"/>
</dbReference>
<evidence type="ECO:0000256" key="2">
    <source>
        <dbReference type="ARBA" id="ARBA00023125"/>
    </source>
</evidence>
<dbReference type="InterPro" id="IPR018062">
    <property type="entry name" value="HTH_AraC-typ_CS"/>
</dbReference>
<dbReference type="PANTHER" id="PTHR43280:SF2">
    <property type="entry name" value="HTH-TYPE TRANSCRIPTIONAL REGULATOR EXSA"/>
    <property type="match status" value="1"/>
</dbReference>
<dbReference type="PROSITE" id="PS01124">
    <property type="entry name" value="HTH_ARAC_FAMILY_2"/>
    <property type="match status" value="1"/>
</dbReference>
<feature type="domain" description="HTH araC/xylS-type" evidence="4">
    <location>
        <begin position="188"/>
        <end position="286"/>
    </location>
</feature>
<name>A0A4S4BGT8_9BACL</name>
<dbReference type="SUPFAM" id="SSF46689">
    <property type="entry name" value="Homeodomain-like"/>
    <property type="match status" value="2"/>
</dbReference>
<dbReference type="EMBL" id="SSOB01000055">
    <property type="protein sequence ID" value="THF73468.1"/>
    <property type="molecule type" value="Genomic_DNA"/>
</dbReference>
<dbReference type="GO" id="GO:0003700">
    <property type="term" value="F:DNA-binding transcription factor activity"/>
    <property type="evidence" value="ECO:0007669"/>
    <property type="project" value="InterPro"/>
</dbReference>
<keyword evidence="3" id="KW-0804">Transcription</keyword>
<accession>A0A4S4BGT8</accession>
<proteinExistence type="predicted"/>
<dbReference type="Gene3D" id="1.10.10.60">
    <property type="entry name" value="Homeodomain-like"/>
    <property type="match status" value="2"/>
</dbReference>
<dbReference type="InterPro" id="IPR009057">
    <property type="entry name" value="Homeodomain-like_sf"/>
</dbReference>
<protein>
    <submittedName>
        <fullName evidence="5">AraC family transcriptional regulator</fullName>
    </submittedName>
</protein>